<evidence type="ECO:0000313" key="1">
    <source>
        <dbReference type="EMBL" id="KRY15276.1"/>
    </source>
</evidence>
<dbReference type="EMBL" id="JYDQ01000098">
    <property type="protein sequence ID" value="KRY15276.1"/>
    <property type="molecule type" value="Genomic_DNA"/>
</dbReference>
<dbReference type="EMBL" id="JYDQ01000098">
    <property type="protein sequence ID" value="KRY15281.1"/>
    <property type="molecule type" value="Genomic_DNA"/>
</dbReference>
<accession>A0A0V0ZRY9</accession>
<dbReference type="OrthoDB" id="10365932at2759"/>
<dbReference type="Proteomes" id="UP000054783">
    <property type="component" value="Unassembled WGS sequence"/>
</dbReference>
<comment type="caution">
    <text evidence="2">The sequence shown here is derived from an EMBL/GenBank/DDBJ whole genome shotgun (WGS) entry which is preliminary data.</text>
</comment>
<gene>
    <name evidence="2" type="ORF">T12_13947</name>
    <name evidence="1" type="ORF">T12_8804</name>
</gene>
<keyword evidence="3" id="KW-1185">Reference proteome</keyword>
<dbReference type="AlphaFoldDB" id="A0A0V0ZRY9"/>
<proteinExistence type="predicted"/>
<reference evidence="2 3" key="1">
    <citation type="submission" date="2015-01" db="EMBL/GenBank/DDBJ databases">
        <title>Evolution of Trichinella species and genotypes.</title>
        <authorList>
            <person name="Korhonen P.K."/>
            <person name="Edoardo P."/>
            <person name="Giuseppe L.R."/>
            <person name="Gasser R.B."/>
        </authorList>
    </citation>
    <scope>NUCLEOTIDE SEQUENCE [LARGE SCALE GENOMIC DNA]</scope>
    <source>
        <strain evidence="2">ISS2496</strain>
    </source>
</reference>
<organism evidence="2 3">
    <name type="scientific">Trichinella patagoniensis</name>
    <dbReference type="NCBI Taxonomy" id="990121"/>
    <lineage>
        <taxon>Eukaryota</taxon>
        <taxon>Metazoa</taxon>
        <taxon>Ecdysozoa</taxon>
        <taxon>Nematoda</taxon>
        <taxon>Enoplea</taxon>
        <taxon>Dorylaimia</taxon>
        <taxon>Trichinellida</taxon>
        <taxon>Trichinellidae</taxon>
        <taxon>Trichinella</taxon>
    </lineage>
</organism>
<sequence length="119" mass="13474">MIHLVSCLVRTAIKSDKAIPTDDWCLRHRVNHAFYYPSLFSTTVSAGRLLQAPREKSAALFHLNQAATLVNTLRRNKHADPEEANFSTAVRTLGRQFPFAKRLVKTSTVPLLELFLAKR</sequence>
<evidence type="ECO:0000313" key="2">
    <source>
        <dbReference type="EMBL" id="KRY15281.1"/>
    </source>
</evidence>
<protein>
    <submittedName>
        <fullName evidence="2">Uncharacterized protein</fullName>
    </submittedName>
</protein>
<name>A0A0V0ZRY9_9BILA</name>
<evidence type="ECO:0000313" key="3">
    <source>
        <dbReference type="Proteomes" id="UP000054783"/>
    </source>
</evidence>